<evidence type="ECO:0000313" key="12">
    <source>
        <dbReference type="Proteomes" id="UP001307889"/>
    </source>
</evidence>
<keyword evidence="4" id="KW-0805">Transcription regulation</keyword>
<evidence type="ECO:0000313" key="11">
    <source>
        <dbReference type="EMBL" id="BES96621.1"/>
    </source>
</evidence>
<organism evidence="11 12">
    <name type="scientific">Nesidiocoris tenuis</name>
    <dbReference type="NCBI Taxonomy" id="355587"/>
    <lineage>
        <taxon>Eukaryota</taxon>
        <taxon>Metazoa</taxon>
        <taxon>Ecdysozoa</taxon>
        <taxon>Arthropoda</taxon>
        <taxon>Hexapoda</taxon>
        <taxon>Insecta</taxon>
        <taxon>Pterygota</taxon>
        <taxon>Neoptera</taxon>
        <taxon>Paraneoptera</taxon>
        <taxon>Hemiptera</taxon>
        <taxon>Heteroptera</taxon>
        <taxon>Panheteroptera</taxon>
        <taxon>Cimicomorpha</taxon>
        <taxon>Miridae</taxon>
        <taxon>Dicyphina</taxon>
        <taxon>Nesidiocoris</taxon>
    </lineage>
</organism>
<sequence>MEQRYYQPGQERFVTDNVDFNAFFNDFGKSVFSTFSEAASTSLQQLVGMSDDEARKMERLTSSLLPPIVDQNDGQSILVEDEDEDIKVDTDVLVPKGYDKERYFIQDPPKAAYDALCSLKRANTCSKRKLYYTGEVDLSNIIAEERATYQKVSDLVPYGYFILNVRVHFPVLHTKYTNLSRARILQASQEFMCCSSTRLSVLRDRISCANDFQPTDGDISENHLRTNPTTAGELHPSGMFYIGNDFYIDCRPANFVDYSEAIIKWGQREGFQFGRVRQMEETTIGELGEIRLGWPYLYRHLADCEHLIIFTDARLLHPLDPMDSSKYPFMETFASLKGRYCFACHVRIAKFLVTNNPRLPEEVAFMCQACFESFNYKSGEKIGSFKTYGYVDRTALL</sequence>
<dbReference type="Pfam" id="PF12251">
    <property type="entry name" value="SNAPC3"/>
    <property type="match status" value="1"/>
</dbReference>
<proteinExistence type="inferred from homology"/>
<dbReference type="Proteomes" id="UP001307889">
    <property type="component" value="Chromosome 7"/>
</dbReference>
<evidence type="ECO:0000256" key="5">
    <source>
        <dbReference type="ARBA" id="ARBA00023125"/>
    </source>
</evidence>
<keyword evidence="12" id="KW-1185">Reference proteome</keyword>
<evidence type="ECO:0000256" key="4">
    <source>
        <dbReference type="ARBA" id="ARBA00023015"/>
    </source>
</evidence>
<gene>
    <name evidence="11" type="ORF">NTJ_09433</name>
</gene>
<comment type="similarity">
    <text evidence="2">Belongs to the SNAPC3/SRD2 family.</text>
</comment>
<evidence type="ECO:0000256" key="1">
    <source>
        <dbReference type="ARBA" id="ARBA00004123"/>
    </source>
</evidence>
<dbReference type="EMBL" id="AP028915">
    <property type="protein sequence ID" value="BES96621.1"/>
    <property type="molecule type" value="Genomic_DNA"/>
</dbReference>
<dbReference type="InterPro" id="IPR022042">
    <property type="entry name" value="snRNA-activating_su3"/>
</dbReference>
<keyword evidence="7" id="KW-0539">Nucleus</keyword>
<evidence type="ECO:0000256" key="2">
    <source>
        <dbReference type="ARBA" id="ARBA00010410"/>
    </source>
</evidence>
<accession>A0ABN7AWR0</accession>
<evidence type="ECO:0000256" key="8">
    <source>
        <dbReference type="ARBA" id="ARBA00025193"/>
    </source>
</evidence>
<keyword evidence="5" id="KW-0238">DNA-binding</keyword>
<comment type="subcellular location">
    <subcellularLocation>
        <location evidence="1">Nucleus</location>
    </subcellularLocation>
</comment>
<dbReference type="PANTHER" id="PTHR13421">
    <property type="entry name" value="SNRNA-ACTIVATING PROTEIN COMPLEX SUBUNIT 3"/>
    <property type="match status" value="1"/>
</dbReference>
<comment type="subunit">
    <text evidence="9">Part of the SNAPc complex composed of 5 subunits: SNAPC1, SNAPC2, SNAPC3, SNAPC4 and SNAPC5. SNAPC3 interacts with SNAPC1.</text>
</comment>
<evidence type="ECO:0000256" key="9">
    <source>
        <dbReference type="ARBA" id="ARBA00025958"/>
    </source>
</evidence>
<evidence type="ECO:0000256" key="6">
    <source>
        <dbReference type="ARBA" id="ARBA00023163"/>
    </source>
</evidence>
<comment type="function">
    <text evidence="8">Part of the SNAPc complex required for the transcription of both RNA polymerase II and III small-nuclear RNA genes. Binds to the proximal sequence element (PSE), a non-TATA-box basal promoter element common to these 2 types of genes. Recruits TBP and BRF2 to the U6 snRNA TATA box.</text>
</comment>
<evidence type="ECO:0000256" key="3">
    <source>
        <dbReference type="ARBA" id="ARBA00013634"/>
    </source>
</evidence>
<keyword evidence="6" id="KW-0804">Transcription</keyword>
<evidence type="ECO:0000256" key="10">
    <source>
        <dbReference type="ARBA" id="ARBA00029606"/>
    </source>
</evidence>
<evidence type="ECO:0000256" key="7">
    <source>
        <dbReference type="ARBA" id="ARBA00023242"/>
    </source>
</evidence>
<reference evidence="11 12" key="1">
    <citation type="submission" date="2023-09" db="EMBL/GenBank/DDBJ databases">
        <title>Nesidiocoris tenuis whole genome shotgun sequence.</title>
        <authorList>
            <person name="Shibata T."/>
            <person name="Shimoda M."/>
            <person name="Kobayashi T."/>
            <person name="Uehara T."/>
        </authorList>
    </citation>
    <scope>NUCLEOTIDE SEQUENCE [LARGE SCALE GENOMIC DNA]</scope>
    <source>
        <strain evidence="11 12">Japan</strain>
    </source>
</reference>
<protein>
    <recommendedName>
        <fullName evidence="3">snRNA-activating protein complex subunit 3</fullName>
    </recommendedName>
    <alternativeName>
        <fullName evidence="10">Small nuclear RNA-activating complex polypeptide 3</fullName>
    </alternativeName>
</protein>
<dbReference type="PANTHER" id="PTHR13421:SF16">
    <property type="entry name" value="SNRNA-ACTIVATING PROTEIN COMPLEX SUBUNIT 3"/>
    <property type="match status" value="1"/>
</dbReference>
<name>A0ABN7AWR0_9HEMI</name>